<dbReference type="EMBL" id="AP019370">
    <property type="protein sequence ID" value="BBH54724.1"/>
    <property type="molecule type" value="Genomic_DNA"/>
</dbReference>
<keyword evidence="3" id="KW-1185">Reference proteome</keyword>
<dbReference type="GO" id="GO:0005737">
    <property type="term" value="C:cytoplasm"/>
    <property type="evidence" value="ECO:0007669"/>
    <property type="project" value="TreeGrafter"/>
</dbReference>
<dbReference type="InterPro" id="IPR027417">
    <property type="entry name" value="P-loop_NTPase"/>
</dbReference>
<dbReference type="CDD" id="cd03364">
    <property type="entry name" value="TOPRIM_DnaG_primases"/>
    <property type="match status" value="1"/>
</dbReference>
<dbReference type="Gene3D" id="3.40.50.300">
    <property type="entry name" value="P-loop containing nucleotide triphosphate hydrolases"/>
    <property type="match status" value="2"/>
</dbReference>
<dbReference type="Gene3D" id="3.90.980.10">
    <property type="entry name" value="DNA primase, catalytic core, N-terminal domain"/>
    <property type="match status" value="1"/>
</dbReference>
<geneLocation type="plasmid" evidence="2 3">
    <name>68K</name>
</geneLocation>
<dbReference type="Gene3D" id="3.40.1360.10">
    <property type="match status" value="1"/>
</dbReference>
<dbReference type="NCBIfam" id="TIGR02686">
    <property type="entry name" value="relax_trwC"/>
    <property type="match status" value="1"/>
</dbReference>
<dbReference type="Proteomes" id="UP000291236">
    <property type="component" value="Plasmid 68K"/>
</dbReference>
<keyword evidence="2" id="KW-0614">Plasmid</keyword>
<dbReference type="Pfam" id="PF08751">
    <property type="entry name" value="TrwC"/>
    <property type="match status" value="1"/>
</dbReference>
<feature type="domain" description="Toprim" evidence="1">
    <location>
        <begin position="1806"/>
        <end position="1887"/>
    </location>
</feature>
<dbReference type="InterPro" id="IPR037068">
    <property type="entry name" value="DNA_primase_core_N_sf"/>
</dbReference>
<dbReference type="SUPFAM" id="SSF55464">
    <property type="entry name" value="Origin of replication-binding domain, RBD-like"/>
    <property type="match status" value="1"/>
</dbReference>
<dbReference type="PROSITE" id="PS50880">
    <property type="entry name" value="TOPRIM"/>
    <property type="match status" value="1"/>
</dbReference>
<name>A0A4P2VR51_FLUSA</name>
<dbReference type="InterPro" id="IPR034151">
    <property type="entry name" value="TOPRIM_DnaG_bac"/>
</dbReference>
<organism evidence="2 3">
    <name type="scientific">Fluviispira sanaruensis</name>
    <dbReference type="NCBI Taxonomy" id="2493639"/>
    <lineage>
        <taxon>Bacteria</taxon>
        <taxon>Pseudomonadati</taxon>
        <taxon>Bdellovibrionota</taxon>
        <taxon>Oligoflexia</taxon>
        <taxon>Silvanigrellales</taxon>
        <taxon>Silvanigrellaceae</taxon>
        <taxon>Fluviispira</taxon>
    </lineage>
</organism>
<accession>A0A4P2VR51</accession>
<dbReference type="InterPro" id="IPR014862">
    <property type="entry name" value="TrwC"/>
</dbReference>
<dbReference type="SMART" id="SM00493">
    <property type="entry name" value="TOPRIM"/>
    <property type="match status" value="1"/>
</dbReference>
<evidence type="ECO:0000259" key="1">
    <source>
        <dbReference type="PROSITE" id="PS50880"/>
    </source>
</evidence>
<dbReference type="KEGG" id="sbf:JCM31447_31980"/>
<dbReference type="SUPFAM" id="SSF56731">
    <property type="entry name" value="DNA primase core"/>
    <property type="match status" value="1"/>
</dbReference>
<proteinExistence type="predicted"/>
<dbReference type="Pfam" id="PF08275">
    <property type="entry name" value="DNAG_N"/>
    <property type="match status" value="1"/>
</dbReference>
<evidence type="ECO:0000313" key="3">
    <source>
        <dbReference type="Proteomes" id="UP000291236"/>
    </source>
</evidence>
<dbReference type="Pfam" id="PF13155">
    <property type="entry name" value="Toprim_2"/>
    <property type="match status" value="1"/>
</dbReference>
<dbReference type="SUPFAM" id="SSF52540">
    <property type="entry name" value="P-loop containing nucleoside triphosphate hydrolases"/>
    <property type="match status" value="2"/>
</dbReference>
<evidence type="ECO:0000313" key="2">
    <source>
        <dbReference type="EMBL" id="BBH54724.1"/>
    </source>
</evidence>
<dbReference type="OrthoDB" id="5294128at2"/>
<gene>
    <name evidence="2" type="ORF">JCM31447_31980</name>
</gene>
<dbReference type="Pfam" id="PF13604">
    <property type="entry name" value="AAA_30"/>
    <property type="match status" value="1"/>
</dbReference>
<dbReference type="NCBIfam" id="NF041492">
    <property type="entry name" value="MobF"/>
    <property type="match status" value="1"/>
</dbReference>
<dbReference type="RefSeq" id="WP_130613279.1">
    <property type="nucleotide sequence ID" value="NZ_AP019370.1"/>
</dbReference>
<dbReference type="InterPro" id="IPR013264">
    <property type="entry name" value="DNAG_N"/>
</dbReference>
<dbReference type="GO" id="GO:0006269">
    <property type="term" value="P:DNA replication, synthesis of primer"/>
    <property type="evidence" value="ECO:0007669"/>
    <property type="project" value="TreeGrafter"/>
</dbReference>
<dbReference type="PANTHER" id="PTHR30313">
    <property type="entry name" value="DNA PRIMASE"/>
    <property type="match status" value="1"/>
</dbReference>
<dbReference type="PANTHER" id="PTHR30313:SF2">
    <property type="entry name" value="DNA PRIMASE"/>
    <property type="match status" value="1"/>
</dbReference>
<dbReference type="InterPro" id="IPR006171">
    <property type="entry name" value="TOPRIM_dom"/>
</dbReference>
<dbReference type="InterPro" id="IPR050219">
    <property type="entry name" value="DnaG_primase"/>
</dbReference>
<protein>
    <recommendedName>
        <fullName evidence="1">Toprim domain-containing protein</fullName>
    </recommendedName>
</protein>
<reference evidence="2 3" key="1">
    <citation type="submission" date="2018-12" db="EMBL/GenBank/DDBJ databases">
        <title>Rubrispira sanarue gen. nov., sp., nov., a member of the order Silvanigrellales, isolated from a brackish lake in Hamamatsu Japan.</title>
        <authorList>
            <person name="Maejima Y."/>
            <person name="Iino T."/>
            <person name="Muraguchi Y."/>
            <person name="Fukuda K."/>
            <person name="Nojiri H."/>
            <person name="Ohkuma M."/>
            <person name="Moriuchi R."/>
            <person name="Dohra H."/>
            <person name="Kimbara K."/>
            <person name="Shintani M."/>
        </authorList>
    </citation>
    <scope>NUCLEOTIDE SEQUENCE [LARGE SCALE GENOMIC DNA]</scope>
    <source>
        <strain evidence="2 3">RF1110005</strain>
        <plasmid evidence="2 3">68K</plasmid>
    </source>
</reference>
<sequence length="2535" mass="292939">MLSIENVSLSMGRSYYKKDNYYTNEKSAEFSQWYGKSAVELGLEGKVDFKQFDNLLFGYSADGKKALATNAIDPKKYEEPSLTKKDKGILEFSLIKIAEKYELEREAQEKLLKITNHYTRFPTKLKKKDFNECMNSFKNVLKSSNLKGIKREEFLELSSQLLERVTRPVERRGGYDLTFNAPKSVSIVALVHKDKEVLQAHRDAVLKVLDVIENDYAKTRVGDNVKREIENAKKLIIATFEHDMSREIDPHLHTHCVIFNLINRGDGEWRALHADDYRNYSKYLGMIYQNELAYKVQNIGYEIEVNTNGTFEIKGIPNDLKQHFSKRRNQMVNELGVTDQKSARELVKFERAKKNEKIDHAAEAKRWAFEESIFEYNRNLKGKTIDKDLIYTEEYRKEKLNESVTDAFSQTSDRQVLFSIENAKMTHIQNNYGKYQYDELMSPLNNRIEKDLIAVQVLNGVKYLTKESLEIEENTAKILQKEGFYESISEKKKINELFEDKNKFNLDSKNSIIESVKNILEHQSHNKKDEILKLLESSIREDKRLSSEEIHELIEEITDINNLSNLKKSERNVVLTEIIVNVTKASGFNKGQRNAIEETLLSNDRSLIWEGVAGAGKTYALKTVIDEAIKFGYEVRGFAQNGDAASILSNETGVQAQTIDSLVLSKLNNEGTQQNNKKLWIIDESGLINAKLGYELVKRADAENARMIIVGGISQLSAPSAGHFLKFVSRYTNIKTVRLDESVRQKNRDLAQGVKYLNAFDLQKLDSAYYKNTAKELAQKAVFHFKSSIEEFKTEEGRIHNAVKYFLSLSESEMNKSLIVAKTHNSINEITKGIREGLKQRGYLKNEIEAKSYVPVSVSKKQLKYALNYEIGNVVVTENPNTVLKANESYLIKDRDTINNTISLEDKNGNSFVVKPEQVKDIFQFRAQNISIAENDWMSWRKNSKERGRLNKQMFKITEINEESRTAKIKYERGTEDTIYLDSLNFMSHSWAVTFNASQGATKKNTIGLVESYCGHEEVYTVFTRSTHTLKIFAESKEAIEKSLLKSKSNMTATEIIKEQKEKKYIQNSKKMDFYDKYQRNLVLAKDDKNMIFSIAAPSDLSALYFTSSKDIREKIIGIHEGALKETIDKFTTFLRMEGQFNFQMQTKDTIFQEHNNLSEIQYIHTDLELKNISLKDKTEVSINQFVFIENQKILKNMYELILSEKLEKELKLNLTNDSGILRIKERNDHVHASFSEHFERNILKIKSDKFLSPMELKKYLETAPNSIGEKEEILKFSHIVTDVPNSIDKEVKTKISDNEIIQNALFKSSHDLQIFDETTLYQSILEEAKGNVELSKIDSLMGKLLIHEDLKFLTYDRFGKMLFCYKKLDNEEANILKHSVLRKNENESVLSFERVKRRIENKNLNEIQAAALVHFTCDQGGVKFLSDISYDDLNVVLNHTRDLYENSGYKVIHSYAGHINGFKLNERNELHVRKLVESIEEKRTHLTKDTVIVLKDLGKNISSTSSKLFELAEKSGSKVICIANDNDFIDKDAKRFLKDLKRTSGVNLKARFKGYLKQKSVYEKYEIKLNAESEMSNKTDIKIVHENEVSNEQTDNSLVISTPTVENAIPNEFYFENEEGISSNFEMPPLDLLDNLSFEDRNLENENNINNTDIEREKLFDVMEKVQKFYIENLFSEKGKEALQYLIDRGFTIEEIKEYKFGLSNTYGLEQFAKKNGISKEDLLKLSLLSLNQNKSTYDFYRNRIMIPINNGDGKCVGFGGRIYRKIEIEKGISKYVNPRNTEIFDKSATLFGLDKAKDSIKETGEAIIVEGYLDQIALHKAGIKNVVAVLGTALTKEHINELKNYTSEVTLLFDGDKAGIAAAKRSYFLAEGNGIDLSYTSISTKDPDEYLRTNSPEDLKIELKENKVPLDHFVSFSYAEEEHDFVNVKNWKAEVLPKIMLIKDSVKRNMALKTASQALNVNISQLVGVNQLKYIPDYYLSDSDKDLKKGEKYLNNNKKIFDNSKTSKARVEDIILNSELRDAVLFEMKARFNRDNFTEEEINEFISNNKDIVESLSIIVKYNIEFARNYLNKDETNILSNIDLYKDFKMQFNDKSPQEVNSYFLRKSEELANQSGMVNSHFSIFERLREELGNVLKENYTEIFSMNNAQREFEMYKFVNDKISSISEIHKDKSLDFKKEEIDKDININNFEEYLTKNRLEKAFEYEEMKKLSLNSQINNLEKSDIEVFKIFDKIKNISYYLKEKSIEETAEFISNIKIDKNLSTQDNIKNIEDRYNDASKFIDNNKGEVIKLLNSKLSKYQSEADSKKNQEMERGQIKINEHLNLRISNKEFEKSVKDIIYNRVGDKEKVDEIFKDVRKILMKESKFVMRGSENEFESYFSIVGKNDSKFVEKIVDDLNITSKKNIHYNSIINEEKTDKIILKTENVVVQKLPSNENIQKGAHNQVNAIDILCKKIGLDSAIGSGNTDNKNFNHKILSDDYQFNKSFSEDISKTVFHESISISSFVRTDYEKMKGNSKEIKRERQQNISIDL</sequence>
<dbReference type="InterPro" id="IPR014059">
    <property type="entry name" value="TraI/TrwC_relax"/>
</dbReference>